<dbReference type="Pfam" id="PF00356">
    <property type="entry name" value="LacI"/>
    <property type="match status" value="1"/>
</dbReference>
<dbReference type="SMART" id="SM00354">
    <property type="entry name" value="HTH_LACI"/>
    <property type="match status" value="1"/>
</dbReference>
<dbReference type="Proteomes" id="UP000051324">
    <property type="component" value="Unassembled WGS sequence"/>
</dbReference>
<dbReference type="PROSITE" id="PS50932">
    <property type="entry name" value="HTH_LACI_2"/>
    <property type="match status" value="1"/>
</dbReference>
<keyword evidence="6" id="KW-1185">Reference proteome</keyword>
<evidence type="ECO:0000256" key="1">
    <source>
        <dbReference type="ARBA" id="ARBA00023015"/>
    </source>
</evidence>
<gene>
    <name evidence="5" type="ORF">FC32_GL001691</name>
</gene>
<dbReference type="InterPro" id="IPR028082">
    <property type="entry name" value="Peripla_BP_I"/>
</dbReference>
<accession>A0A0R1U8C3</accession>
<dbReference type="InterPro" id="IPR000843">
    <property type="entry name" value="HTH_LacI"/>
</dbReference>
<reference evidence="5 6" key="1">
    <citation type="journal article" date="2015" name="Genome Announc.">
        <title>Expanding the biotechnology potential of lactobacilli through comparative genomics of 213 strains and associated genera.</title>
        <authorList>
            <person name="Sun Z."/>
            <person name="Harris H.M."/>
            <person name="McCann A."/>
            <person name="Guo C."/>
            <person name="Argimon S."/>
            <person name="Zhang W."/>
            <person name="Yang X."/>
            <person name="Jeffery I.B."/>
            <person name="Cooney J.C."/>
            <person name="Kagawa T.F."/>
            <person name="Liu W."/>
            <person name="Song Y."/>
            <person name="Salvetti E."/>
            <person name="Wrobel A."/>
            <person name="Rasinkangas P."/>
            <person name="Parkhill J."/>
            <person name="Rea M.C."/>
            <person name="O'Sullivan O."/>
            <person name="Ritari J."/>
            <person name="Douillard F.P."/>
            <person name="Paul Ross R."/>
            <person name="Yang R."/>
            <person name="Briner A.E."/>
            <person name="Felis G.E."/>
            <person name="de Vos W.M."/>
            <person name="Barrangou R."/>
            <person name="Klaenhammer T.R."/>
            <person name="Caufield P.W."/>
            <person name="Cui Y."/>
            <person name="Zhang H."/>
            <person name="O'Toole P.W."/>
        </authorList>
    </citation>
    <scope>NUCLEOTIDE SEQUENCE [LARGE SCALE GENOMIC DNA]</scope>
    <source>
        <strain evidence="5 6">DSM 16634</strain>
    </source>
</reference>
<sequence length="338" mass="37747">MATIKDVAKLAGVSPSTASRAMHDSSLISEETKSKVRHAMQELDYSPNFAAQNLANQSSNTIGVILPAREEAVGENPFFIQIIQGLASICNAHDYLVAVASGQTDEELIKNLETMIKRGNITRFVFVYSQVNDPVLEFIKQQKQTQYVVIGSPESDRDQTCYVDNDNHLAGYDATRYLLEKGFETVIYAYTNLDEGVQNARYLGYQQALNEFKLPKFPLELSNRVADEAKNAQALRELLKKVSGRIAVLACDDILALDIQYLWDLCEVDPSKIAMMGFNNSGLAKIARPTLTSVEIFPRFLGTEAAALVINKDKDTFKLDLNRVIVPHKIIERDSTRF</sequence>
<dbReference type="PROSITE" id="PS00356">
    <property type="entry name" value="HTH_LACI_1"/>
    <property type="match status" value="1"/>
</dbReference>
<keyword evidence="3" id="KW-0804">Transcription</keyword>
<organism evidence="5 6">
    <name type="scientific">Ligilactobacillus apodemi DSM 16634 = JCM 16172</name>
    <dbReference type="NCBI Taxonomy" id="1423724"/>
    <lineage>
        <taxon>Bacteria</taxon>
        <taxon>Bacillati</taxon>
        <taxon>Bacillota</taxon>
        <taxon>Bacilli</taxon>
        <taxon>Lactobacillales</taxon>
        <taxon>Lactobacillaceae</taxon>
        <taxon>Ligilactobacillus</taxon>
    </lineage>
</organism>
<protein>
    <submittedName>
        <fullName evidence="5">LacI family regulatory protein</fullName>
    </submittedName>
</protein>
<evidence type="ECO:0000313" key="6">
    <source>
        <dbReference type="Proteomes" id="UP000051324"/>
    </source>
</evidence>
<dbReference type="EMBL" id="AZFT01000004">
    <property type="protein sequence ID" value="KRL87269.1"/>
    <property type="molecule type" value="Genomic_DNA"/>
</dbReference>
<dbReference type="SUPFAM" id="SSF47413">
    <property type="entry name" value="lambda repressor-like DNA-binding domains"/>
    <property type="match status" value="1"/>
</dbReference>
<dbReference type="Gene3D" id="1.10.260.40">
    <property type="entry name" value="lambda repressor-like DNA-binding domains"/>
    <property type="match status" value="1"/>
</dbReference>
<dbReference type="InterPro" id="IPR046335">
    <property type="entry name" value="LacI/GalR-like_sensor"/>
</dbReference>
<feature type="domain" description="HTH lacI-type" evidence="4">
    <location>
        <begin position="2"/>
        <end position="56"/>
    </location>
</feature>
<dbReference type="RefSeq" id="WP_025087034.1">
    <property type="nucleotide sequence ID" value="NZ_AZFT01000004.1"/>
</dbReference>
<keyword evidence="2" id="KW-0238">DNA-binding</keyword>
<dbReference type="Gene3D" id="3.40.50.2300">
    <property type="match status" value="2"/>
</dbReference>
<evidence type="ECO:0000256" key="2">
    <source>
        <dbReference type="ARBA" id="ARBA00023125"/>
    </source>
</evidence>
<keyword evidence="1" id="KW-0805">Transcription regulation</keyword>
<dbReference type="CDD" id="cd06294">
    <property type="entry name" value="PBP1_MalR-like"/>
    <property type="match status" value="1"/>
</dbReference>
<dbReference type="PANTHER" id="PTHR30146:SF109">
    <property type="entry name" value="HTH-TYPE TRANSCRIPTIONAL REGULATOR GALS"/>
    <property type="match status" value="1"/>
</dbReference>
<dbReference type="PANTHER" id="PTHR30146">
    <property type="entry name" value="LACI-RELATED TRANSCRIPTIONAL REPRESSOR"/>
    <property type="match status" value="1"/>
</dbReference>
<dbReference type="OrthoDB" id="9788209at2"/>
<evidence type="ECO:0000313" key="5">
    <source>
        <dbReference type="EMBL" id="KRL87269.1"/>
    </source>
</evidence>
<dbReference type="InterPro" id="IPR010982">
    <property type="entry name" value="Lambda_DNA-bd_dom_sf"/>
</dbReference>
<dbReference type="PATRIC" id="fig|1423724.4.peg.1764"/>
<dbReference type="eggNOG" id="COG1609">
    <property type="taxonomic scope" value="Bacteria"/>
</dbReference>
<dbReference type="AlphaFoldDB" id="A0A0R1U8C3"/>
<evidence type="ECO:0000259" key="4">
    <source>
        <dbReference type="PROSITE" id="PS50932"/>
    </source>
</evidence>
<proteinExistence type="predicted"/>
<dbReference type="SUPFAM" id="SSF53822">
    <property type="entry name" value="Periplasmic binding protein-like I"/>
    <property type="match status" value="1"/>
</dbReference>
<dbReference type="STRING" id="1423724.FC32_GL001691"/>
<evidence type="ECO:0000256" key="3">
    <source>
        <dbReference type="ARBA" id="ARBA00023163"/>
    </source>
</evidence>
<dbReference type="CDD" id="cd01392">
    <property type="entry name" value="HTH_LacI"/>
    <property type="match status" value="1"/>
</dbReference>
<dbReference type="Pfam" id="PF13377">
    <property type="entry name" value="Peripla_BP_3"/>
    <property type="match status" value="1"/>
</dbReference>
<dbReference type="GO" id="GO:0003700">
    <property type="term" value="F:DNA-binding transcription factor activity"/>
    <property type="evidence" value="ECO:0007669"/>
    <property type="project" value="TreeGrafter"/>
</dbReference>
<dbReference type="GO" id="GO:0000976">
    <property type="term" value="F:transcription cis-regulatory region binding"/>
    <property type="evidence" value="ECO:0007669"/>
    <property type="project" value="TreeGrafter"/>
</dbReference>
<comment type="caution">
    <text evidence="5">The sequence shown here is derived from an EMBL/GenBank/DDBJ whole genome shotgun (WGS) entry which is preliminary data.</text>
</comment>
<name>A0A0R1U8C3_9LACO</name>